<accession>A0A0C9X6T6</accession>
<evidence type="ECO:0000313" key="2">
    <source>
        <dbReference type="Proteomes" id="UP000054477"/>
    </source>
</evidence>
<protein>
    <submittedName>
        <fullName evidence="1">Uncharacterized protein</fullName>
    </submittedName>
</protein>
<feature type="non-terminal residue" evidence="1">
    <location>
        <position position="1"/>
    </location>
</feature>
<reference evidence="1 2" key="1">
    <citation type="submission" date="2014-04" db="EMBL/GenBank/DDBJ databases">
        <authorList>
            <consortium name="DOE Joint Genome Institute"/>
            <person name="Kuo A."/>
            <person name="Kohler A."/>
            <person name="Nagy L.G."/>
            <person name="Floudas D."/>
            <person name="Copeland A."/>
            <person name="Barry K.W."/>
            <person name="Cichocki N."/>
            <person name="Veneault-Fourrey C."/>
            <person name="LaButti K."/>
            <person name="Lindquist E.A."/>
            <person name="Lipzen A."/>
            <person name="Lundell T."/>
            <person name="Morin E."/>
            <person name="Murat C."/>
            <person name="Sun H."/>
            <person name="Tunlid A."/>
            <person name="Henrissat B."/>
            <person name="Grigoriev I.V."/>
            <person name="Hibbett D.S."/>
            <person name="Martin F."/>
            <person name="Nordberg H.P."/>
            <person name="Cantor M.N."/>
            <person name="Hua S.X."/>
        </authorList>
    </citation>
    <scope>NUCLEOTIDE SEQUENCE [LARGE SCALE GENOMIC DNA]</scope>
    <source>
        <strain evidence="1 2">LaAM-08-1</strain>
    </source>
</reference>
<keyword evidence="2" id="KW-1185">Reference proteome</keyword>
<dbReference type="STRING" id="1095629.A0A0C9X6T6"/>
<reference evidence="2" key="2">
    <citation type="submission" date="2015-01" db="EMBL/GenBank/DDBJ databases">
        <title>Evolutionary Origins and Diversification of the Mycorrhizal Mutualists.</title>
        <authorList>
            <consortium name="DOE Joint Genome Institute"/>
            <consortium name="Mycorrhizal Genomics Consortium"/>
            <person name="Kohler A."/>
            <person name="Kuo A."/>
            <person name="Nagy L.G."/>
            <person name="Floudas D."/>
            <person name="Copeland A."/>
            <person name="Barry K.W."/>
            <person name="Cichocki N."/>
            <person name="Veneault-Fourrey C."/>
            <person name="LaButti K."/>
            <person name="Lindquist E.A."/>
            <person name="Lipzen A."/>
            <person name="Lundell T."/>
            <person name="Morin E."/>
            <person name="Murat C."/>
            <person name="Riley R."/>
            <person name="Ohm R."/>
            <person name="Sun H."/>
            <person name="Tunlid A."/>
            <person name="Henrissat B."/>
            <person name="Grigoriev I.V."/>
            <person name="Hibbett D.S."/>
            <person name="Martin F."/>
        </authorList>
    </citation>
    <scope>NUCLEOTIDE SEQUENCE [LARGE SCALE GENOMIC DNA]</scope>
    <source>
        <strain evidence="2">LaAM-08-1</strain>
    </source>
</reference>
<dbReference type="Proteomes" id="UP000054477">
    <property type="component" value="Unassembled WGS sequence"/>
</dbReference>
<name>A0A0C9X6T6_9AGAR</name>
<proteinExistence type="predicted"/>
<dbReference type="AlphaFoldDB" id="A0A0C9X6T6"/>
<sequence>LPSRILADVFHEIDKVCRTISKKHTLCRKFATAFSDTLLVPDEDDKKAVSDVLEKRKSSFNKMQSKSPGWLWKRVRRYIPEKGILVLVLNEFFNSWGHIKCSVTGQKLFSAETWKKSQGVLHDVRKGWLSDPGSISVYTKEGVDKEGLQLYHCIHGTNSVEGAIHNPIR</sequence>
<evidence type="ECO:0000313" key="1">
    <source>
        <dbReference type="EMBL" id="KIJ96998.1"/>
    </source>
</evidence>
<dbReference type="EMBL" id="KN838704">
    <property type="protein sequence ID" value="KIJ96998.1"/>
    <property type="molecule type" value="Genomic_DNA"/>
</dbReference>
<feature type="non-terminal residue" evidence="1">
    <location>
        <position position="169"/>
    </location>
</feature>
<dbReference type="HOGENOM" id="CLU_1582360_0_0_1"/>
<dbReference type="OrthoDB" id="3051274at2759"/>
<gene>
    <name evidence="1" type="ORF">K443DRAFT_76640</name>
</gene>
<organism evidence="1 2">
    <name type="scientific">Laccaria amethystina LaAM-08-1</name>
    <dbReference type="NCBI Taxonomy" id="1095629"/>
    <lineage>
        <taxon>Eukaryota</taxon>
        <taxon>Fungi</taxon>
        <taxon>Dikarya</taxon>
        <taxon>Basidiomycota</taxon>
        <taxon>Agaricomycotina</taxon>
        <taxon>Agaricomycetes</taxon>
        <taxon>Agaricomycetidae</taxon>
        <taxon>Agaricales</taxon>
        <taxon>Agaricineae</taxon>
        <taxon>Hydnangiaceae</taxon>
        <taxon>Laccaria</taxon>
    </lineage>
</organism>